<sequence length="340" mass="37073">MPSVVAPPLLSVNDAVFPLHPLSGVLSLAQEQQWQWPAPLLVLASQPGSQAQPRLSYLQAREAMLIAKHQLGNQLGVLSGARKALPQLSYLAAGMAAQHSLADALQFGLDYQLIAGAMVHLTLAQGYEDAAVVACALFEDTELEDVLAIDHLATAVNAARQLCPRPFTLNSAEFRLCDDGNRSVYEAFFQCPVRFGADNNQVNFDVRQLQQKLVSSDPLQVVLARSACEQELQALGVLGQQSLLQKLLALPCANHGIAQAAQALQLSPRSLHRLLAREGISYSAQSDRQRIGLAKNLLQQGMDLEDIAARLDYSDSRSLRRAFQRYTGFTPAAYRSGKHR</sequence>
<dbReference type="Pfam" id="PF12625">
    <property type="entry name" value="Arabinose_bd"/>
    <property type="match status" value="1"/>
</dbReference>
<evidence type="ECO:0000256" key="1">
    <source>
        <dbReference type="ARBA" id="ARBA00023015"/>
    </source>
</evidence>
<keyword evidence="3" id="KW-0804">Transcription</keyword>
<dbReference type="GO" id="GO:0003700">
    <property type="term" value="F:DNA-binding transcription factor activity"/>
    <property type="evidence" value="ECO:0007669"/>
    <property type="project" value="InterPro"/>
</dbReference>
<dbReference type="SMART" id="SM00342">
    <property type="entry name" value="HTH_ARAC"/>
    <property type="match status" value="1"/>
</dbReference>
<dbReference type="InterPro" id="IPR032687">
    <property type="entry name" value="AraC-type_N"/>
</dbReference>
<dbReference type="Pfam" id="PF12833">
    <property type="entry name" value="HTH_18"/>
    <property type="match status" value="1"/>
</dbReference>
<evidence type="ECO:0000313" key="6">
    <source>
        <dbReference type="Proteomes" id="UP000612361"/>
    </source>
</evidence>
<dbReference type="SUPFAM" id="SSF46689">
    <property type="entry name" value="Homeodomain-like"/>
    <property type="match status" value="1"/>
</dbReference>
<keyword evidence="2" id="KW-0238">DNA-binding</keyword>
<dbReference type="RefSeq" id="WP_186879553.1">
    <property type="nucleotide sequence ID" value="NZ_JACOGG010000001.1"/>
</dbReference>
<gene>
    <name evidence="5" type="ORF">H8K47_00970</name>
</gene>
<dbReference type="PROSITE" id="PS01124">
    <property type="entry name" value="HTH_ARAC_FAMILY_2"/>
    <property type="match status" value="1"/>
</dbReference>
<comment type="caution">
    <text evidence="5">The sequence shown here is derived from an EMBL/GenBank/DDBJ whole genome shotgun (WGS) entry which is preliminary data.</text>
</comment>
<dbReference type="PANTHER" id="PTHR47894:SF1">
    <property type="entry name" value="HTH-TYPE TRANSCRIPTIONAL REGULATOR VQSM"/>
    <property type="match status" value="1"/>
</dbReference>
<dbReference type="Gene3D" id="1.10.10.60">
    <property type="entry name" value="Homeodomain-like"/>
    <property type="match status" value="1"/>
</dbReference>
<dbReference type="Proteomes" id="UP000612361">
    <property type="component" value="Unassembled WGS sequence"/>
</dbReference>
<name>A0A923KY61_9BURK</name>
<dbReference type="InterPro" id="IPR018060">
    <property type="entry name" value="HTH_AraC"/>
</dbReference>
<accession>A0A923KY61</accession>
<evidence type="ECO:0000313" key="5">
    <source>
        <dbReference type="EMBL" id="MBC3933918.1"/>
    </source>
</evidence>
<dbReference type="InterPro" id="IPR009057">
    <property type="entry name" value="Homeodomain-like_sf"/>
</dbReference>
<protein>
    <submittedName>
        <fullName evidence="5">AraC family transcriptional regulator ligand-binding domain-containing protein</fullName>
    </submittedName>
</protein>
<evidence type="ECO:0000259" key="4">
    <source>
        <dbReference type="PROSITE" id="PS01124"/>
    </source>
</evidence>
<dbReference type="AlphaFoldDB" id="A0A923KY61"/>
<evidence type="ECO:0000256" key="3">
    <source>
        <dbReference type="ARBA" id="ARBA00023163"/>
    </source>
</evidence>
<dbReference type="GO" id="GO:0000976">
    <property type="term" value="F:transcription cis-regulatory region binding"/>
    <property type="evidence" value="ECO:0007669"/>
    <property type="project" value="TreeGrafter"/>
</dbReference>
<proteinExistence type="predicted"/>
<keyword evidence="1" id="KW-0805">Transcription regulation</keyword>
<dbReference type="EMBL" id="JACOGG010000001">
    <property type="protein sequence ID" value="MBC3933918.1"/>
    <property type="molecule type" value="Genomic_DNA"/>
</dbReference>
<keyword evidence="6" id="KW-1185">Reference proteome</keyword>
<feature type="domain" description="HTH araC/xylS-type" evidence="4">
    <location>
        <begin position="257"/>
        <end position="337"/>
    </location>
</feature>
<dbReference type="PANTHER" id="PTHR47894">
    <property type="entry name" value="HTH-TYPE TRANSCRIPTIONAL REGULATOR GADX"/>
    <property type="match status" value="1"/>
</dbReference>
<reference evidence="5" key="1">
    <citation type="submission" date="2020-08" db="EMBL/GenBank/DDBJ databases">
        <title>Novel species isolated from subtropical streams in China.</title>
        <authorList>
            <person name="Lu H."/>
        </authorList>
    </citation>
    <scope>NUCLEOTIDE SEQUENCE</scope>
    <source>
        <strain evidence="5">CY7W</strain>
    </source>
</reference>
<dbReference type="GO" id="GO:0005829">
    <property type="term" value="C:cytosol"/>
    <property type="evidence" value="ECO:0007669"/>
    <property type="project" value="TreeGrafter"/>
</dbReference>
<organism evidence="5 6">
    <name type="scientific">Undibacterium rugosum</name>
    <dbReference type="NCBI Taxonomy" id="2762291"/>
    <lineage>
        <taxon>Bacteria</taxon>
        <taxon>Pseudomonadati</taxon>
        <taxon>Pseudomonadota</taxon>
        <taxon>Betaproteobacteria</taxon>
        <taxon>Burkholderiales</taxon>
        <taxon>Oxalobacteraceae</taxon>
        <taxon>Undibacterium</taxon>
    </lineage>
</organism>
<evidence type="ECO:0000256" key="2">
    <source>
        <dbReference type="ARBA" id="ARBA00023125"/>
    </source>
</evidence>